<dbReference type="Proteomes" id="UP000651452">
    <property type="component" value="Unassembled WGS sequence"/>
</dbReference>
<evidence type="ECO:0000313" key="2">
    <source>
        <dbReference type="EMBL" id="KAF9690915.1"/>
    </source>
</evidence>
<feature type="compositionally biased region" description="Polar residues" evidence="1">
    <location>
        <begin position="77"/>
        <end position="86"/>
    </location>
</feature>
<reference evidence="2" key="2">
    <citation type="submission" date="2020-09" db="EMBL/GenBank/DDBJ databases">
        <title>Reference genome assembly for Australian Ascochyta lentis isolate Al4.</title>
        <authorList>
            <person name="Lee R.C."/>
            <person name="Farfan-Caceres L.M."/>
            <person name="Debler J.W."/>
            <person name="Williams A.H."/>
            <person name="Henares B.M."/>
        </authorList>
    </citation>
    <scope>NUCLEOTIDE SEQUENCE</scope>
    <source>
        <strain evidence="2">Al4</strain>
    </source>
</reference>
<keyword evidence="3" id="KW-1185">Reference proteome</keyword>
<reference evidence="2" key="1">
    <citation type="submission" date="2018-12" db="EMBL/GenBank/DDBJ databases">
        <authorList>
            <person name="Syme R.A."/>
            <person name="Farfan-Caceres L."/>
            <person name="Lichtenzveig J."/>
        </authorList>
    </citation>
    <scope>NUCLEOTIDE SEQUENCE</scope>
    <source>
        <strain evidence="2">Al4</strain>
    </source>
</reference>
<name>A0A8H7ISC4_9PLEO</name>
<dbReference type="OrthoDB" id="3796641at2759"/>
<feature type="region of interest" description="Disordered" evidence="1">
    <location>
        <begin position="55"/>
        <end position="89"/>
    </location>
</feature>
<dbReference type="EMBL" id="RZGK01000022">
    <property type="protein sequence ID" value="KAF9690915.1"/>
    <property type="molecule type" value="Genomic_DNA"/>
</dbReference>
<gene>
    <name evidence="2" type="ORF">EKO04_010992</name>
</gene>
<evidence type="ECO:0000313" key="3">
    <source>
        <dbReference type="Proteomes" id="UP000651452"/>
    </source>
</evidence>
<evidence type="ECO:0000256" key="1">
    <source>
        <dbReference type="SAM" id="MobiDB-lite"/>
    </source>
</evidence>
<proteinExistence type="predicted"/>
<sequence length="196" mass="22206">MDEVFIPDFFLWPRSEVSWLPGCTHLSLSESVRPDLALTEEELIAASELRRQRDAAKTHRYRKRKREENEKGFLRNNLAQHQSWSERNPGRVDDIAAGVRKKAKDLERFRCNLCNYNAATQFALDAHDLSQAHLDAAKRGFKALKPLSAAALNRRASRADAVANQTHFCAPCNKACSSSTDLKRRCNLCDHNAATQ</sequence>
<protein>
    <submittedName>
        <fullName evidence="2">Uncharacterized protein</fullName>
    </submittedName>
</protein>
<organism evidence="2 3">
    <name type="scientific">Ascochyta lentis</name>
    <dbReference type="NCBI Taxonomy" id="205686"/>
    <lineage>
        <taxon>Eukaryota</taxon>
        <taxon>Fungi</taxon>
        <taxon>Dikarya</taxon>
        <taxon>Ascomycota</taxon>
        <taxon>Pezizomycotina</taxon>
        <taxon>Dothideomycetes</taxon>
        <taxon>Pleosporomycetidae</taxon>
        <taxon>Pleosporales</taxon>
        <taxon>Pleosporineae</taxon>
        <taxon>Didymellaceae</taxon>
        <taxon>Ascochyta</taxon>
    </lineage>
</organism>
<accession>A0A8H7ISC4</accession>
<dbReference type="AlphaFoldDB" id="A0A8H7ISC4"/>
<comment type="caution">
    <text evidence="2">The sequence shown here is derived from an EMBL/GenBank/DDBJ whole genome shotgun (WGS) entry which is preliminary data.</text>
</comment>